<evidence type="ECO:0000259" key="1">
    <source>
        <dbReference type="PROSITE" id="PS50878"/>
    </source>
</evidence>
<organism evidence="2 3">
    <name type="scientific">Lupinus luteus</name>
    <name type="common">European yellow lupine</name>
    <dbReference type="NCBI Taxonomy" id="3873"/>
    <lineage>
        <taxon>Eukaryota</taxon>
        <taxon>Viridiplantae</taxon>
        <taxon>Streptophyta</taxon>
        <taxon>Embryophyta</taxon>
        <taxon>Tracheophyta</taxon>
        <taxon>Spermatophyta</taxon>
        <taxon>Magnoliopsida</taxon>
        <taxon>eudicotyledons</taxon>
        <taxon>Gunneridae</taxon>
        <taxon>Pentapetalae</taxon>
        <taxon>rosids</taxon>
        <taxon>fabids</taxon>
        <taxon>Fabales</taxon>
        <taxon>Fabaceae</taxon>
        <taxon>Papilionoideae</taxon>
        <taxon>50 kb inversion clade</taxon>
        <taxon>genistoids sensu lato</taxon>
        <taxon>core genistoids</taxon>
        <taxon>Genisteae</taxon>
        <taxon>Lupinus</taxon>
    </lineage>
</organism>
<proteinExistence type="predicted"/>
<dbReference type="AlphaFoldDB" id="A0AAV1YFS4"/>
<dbReference type="Pfam" id="PF00078">
    <property type="entry name" value="RVT_1"/>
    <property type="match status" value="1"/>
</dbReference>
<name>A0AAV1YFS4_LUPLU</name>
<dbReference type="SUPFAM" id="SSF56672">
    <property type="entry name" value="DNA/RNA polymerases"/>
    <property type="match status" value="1"/>
</dbReference>
<dbReference type="PANTHER" id="PTHR33116">
    <property type="entry name" value="REVERSE TRANSCRIPTASE ZINC-BINDING DOMAIN-CONTAINING PROTEIN-RELATED-RELATED"/>
    <property type="match status" value="1"/>
</dbReference>
<comment type="caution">
    <text evidence="2">The sequence shown here is derived from an EMBL/GenBank/DDBJ whole genome shotgun (WGS) entry which is preliminary data.</text>
</comment>
<gene>
    <name evidence="2" type="ORF">LLUT_LOCUS33927</name>
</gene>
<dbReference type="InterPro" id="IPR043502">
    <property type="entry name" value="DNA/RNA_pol_sf"/>
</dbReference>
<keyword evidence="3" id="KW-1185">Reference proteome</keyword>
<dbReference type="PANTHER" id="PTHR33116:SF80">
    <property type="entry name" value="REVERSE TRANSCRIPTASE ZINC-BINDING DOMAIN-CONTAINING PROTEIN"/>
    <property type="match status" value="1"/>
</dbReference>
<dbReference type="InterPro" id="IPR026960">
    <property type="entry name" value="RVT-Znf"/>
</dbReference>
<dbReference type="EMBL" id="CAXHTB010000024">
    <property type="protein sequence ID" value="CAL0332867.1"/>
    <property type="molecule type" value="Genomic_DNA"/>
</dbReference>
<evidence type="ECO:0000313" key="3">
    <source>
        <dbReference type="Proteomes" id="UP001497480"/>
    </source>
</evidence>
<dbReference type="InterPro" id="IPR000477">
    <property type="entry name" value="RT_dom"/>
</dbReference>
<dbReference type="PROSITE" id="PS50878">
    <property type="entry name" value="RT_POL"/>
    <property type="match status" value="1"/>
</dbReference>
<sequence length="496" mass="56338">MVGYFKCTRGVRQGDPLSPILFCLAEDVLSRGITKLLSERKISTISGPKGIQTPSHVLYADDIFIFCKVKRREILQLTSLIHIYVDASGQCVNASKSKFYTASTSTNKIASLTQVLGFSNGFLPLMYLGVPIFLGKPRKIYLERIADKIIQKLATWKGSLLFIMGRIELVKSVIQNMLIFSFNIYAWPATLLNHLDKCIRNFIWSGNIEVRKLVTVAWKNVCLPLKEGGLGIRSIKKMNQAAMLKLTWEMLHSNQEWARFFRNRFGHTPNPSTRYFKSSIWPAIKANWHMVHMNSVWIIGDGKTTNFWIDNWLGEPLADTLNIPWNLQKNLNASVADFIIDKSWIIPHSLNILYPQLLDLISNTYISSNPDIFIWQKPSDGFLTAKEAYAHCNPGTFLSNWGKTIWSTSIPPANSFTTWRLLNNKMPTDENLQSRGCALASKCDLCRLKEDSTQHLFLQCSFAKSIWQWLGSTLSLNLDLSSVNNLLKATKLNCSD</sequence>
<dbReference type="Proteomes" id="UP001497480">
    <property type="component" value="Unassembled WGS sequence"/>
</dbReference>
<evidence type="ECO:0000313" key="2">
    <source>
        <dbReference type="EMBL" id="CAL0332867.1"/>
    </source>
</evidence>
<reference evidence="2 3" key="1">
    <citation type="submission" date="2024-03" db="EMBL/GenBank/DDBJ databases">
        <authorList>
            <person name="Martinez-Hernandez J."/>
        </authorList>
    </citation>
    <scope>NUCLEOTIDE SEQUENCE [LARGE SCALE GENOMIC DNA]</scope>
</reference>
<accession>A0AAV1YFS4</accession>
<protein>
    <recommendedName>
        <fullName evidence="1">Reverse transcriptase domain-containing protein</fullName>
    </recommendedName>
</protein>
<dbReference type="Pfam" id="PF13966">
    <property type="entry name" value="zf-RVT"/>
    <property type="match status" value="1"/>
</dbReference>
<feature type="domain" description="Reverse transcriptase" evidence="1">
    <location>
        <begin position="1"/>
        <end position="132"/>
    </location>
</feature>